<dbReference type="CDD" id="cd00037">
    <property type="entry name" value="CLECT"/>
    <property type="match status" value="1"/>
</dbReference>
<evidence type="ECO:0000256" key="2">
    <source>
        <dbReference type="SAM" id="SignalP"/>
    </source>
</evidence>
<dbReference type="OrthoDB" id="6356110at2759"/>
<proteinExistence type="predicted"/>
<keyword evidence="2" id="KW-0732">Signal</keyword>
<dbReference type="AlphaFoldDB" id="A0A553NYM6"/>
<keyword evidence="1" id="KW-1133">Transmembrane helix</keyword>
<name>A0A553NYM6_TIGCA</name>
<dbReference type="SUPFAM" id="SSF56436">
    <property type="entry name" value="C-type lectin-like"/>
    <property type="match status" value="1"/>
</dbReference>
<keyword evidence="1" id="KW-0472">Membrane</keyword>
<keyword evidence="1" id="KW-0812">Transmembrane</keyword>
<dbReference type="Proteomes" id="UP000318571">
    <property type="component" value="Chromosome 9"/>
</dbReference>
<dbReference type="EMBL" id="VCGU01000009">
    <property type="protein sequence ID" value="TRY70537.1"/>
    <property type="molecule type" value="Genomic_DNA"/>
</dbReference>
<keyword evidence="5" id="KW-1185">Reference proteome</keyword>
<accession>A0A553NYM6</accession>
<dbReference type="InterPro" id="IPR001304">
    <property type="entry name" value="C-type_lectin-like"/>
</dbReference>
<dbReference type="OMA" id="YENQFIC"/>
<dbReference type="InterPro" id="IPR016187">
    <property type="entry name" value="CTDL_fold"/>
</dbReference>
<sequence>MKLFWLLMLVPAWVGATDKRLCPEGYRYGGEDTPEHALNKSGNALVSRDIWYEEADRSPVYSCYKVIGHRKSWLEAMHQCWDDDAQLVSTEDNFEIVRIVRLFFSEHPNPPENGLPDEPRSKDNNAFFTSGLYQYDVKEWKWLGSENDFRDDLEINQDLHNGIGGGTQNEYRDCLALTQDGPSLHLTAVPCNYENQFICEARVQTVTYYTWFVANWVDFLLGFLLIILFVSLCVSLCSFSSTKTHRGQTGPIGRRPRTTDPNSQFAVGTVDMPPSYETTVKIHRPDEQASELPAKLNNGNAPQTRMEQIQNRGREVMGKLYIYRK</sequence>
<reference evidence="4 5" key="1">
    <citation type="journal article" date="2018" name="Nat. Ecol. Evol.">
        <title>Genomic signatures of mitonuclear coevolution across populations of Tigriopus californicus.</title>
        <authorList>
            <person name="Barreto F.S."/>
            <person name="Watson E.T."/>
            <person name="Lima T.G."/>
            <person name="Willett C.S."/>
            <person name="Edmands S."/>
            <person name="Li W."/>
            <person name="Burton R.S."/>
        </authorList>
    </citation>
    <scope>NUCLEOTIDE SEQUENCE [LARGE SCALE GENOMIC DNA]</scope>
    <source>
        <strain evidence="4 5">San Diego</strain>
    </source>
</reference>
<comment type="caution">
    <text evidence="4">The sequence shown here is derived from an EMBL/GenBank/DDBJ whole genome shotgun (WGS) entry which is preliminary data.</text>
</comment>
<feature type="transmembrane region" description="Helical" evidence="1">
    <location>
        <begin position="208"/>
        <end position="237"/>
    </location>
</feature>
<evidence type="ECO:0000259" key="3">
    <source>
        <dbReference type="Pfam" id="PF00059"/>
    </source>
</evidence>
<feature type="domain" description="C-type lectin" evidence="3">
    <location>
        <begin position="70"/>
        <end position="200"/>
    </location>
</feature>
<dbReference type="Pfam" id="PF00059">
    <property type="entry name" value="Lectin_C"/>
    <property type="match status" value="1"/>
</dbReference>
<feature type="chain" id="PRO_5022093281" description="C-type lectin domain-containing protein" evidence="2">
    <location>
        <begin position="17"/>
        <end position="325"/>
    </location>
</feature>
<dbReference type="Gene3D" id="3.10.100.10">
    <property type="entry name" value="Mannose-Binding Protein A, subunit A"/>
    <property type="match status" value="1"/>
</dbReference>
<gene>
    <name evidence="4" type="ORF">TCAL_11884</name>
</gene>
<evidence type="ECO:0000313" key="4">
    <source>
        <dbReference type="EMBL" id="TRY70537.1"/>
    </source>
</evidence>
<protein>
    <recommendedName>
        <fullName evidence="3">C-type lectin domain-containing protein</fullName>
    </recommendedName>
</protein>
<evidence type="ECO:0000256" key="1">
    <source>
        <dbReference type="SAM" id="Phobius"/>
    </source>
</evidence>
<feature type="signal peptide" evidence="2">
    <location>
        <begin position="1"/>
        <end position="16"/>
    </location>
</feature>
<evidence type="ECO:0000313" key="5">
    <source>
        <dbReference type="Proteomes" id="UP000318571"/>
    </source>
</evidence>
<organism evidence="4 5">
    <name type="scientific">Tigriopus californicus</name>
    <name type="common">Marine copepod</name>
    <dbReference type="NCBI Taxonomy" id="6832"/>
    <lineage>
        <taxon>Eukaryota</taxon>
        <taxon>Metazoa</taxon>
        <taxon>Ecdysozoa</taxon>
        <taxon>Arthropoda</taxon>
        <taxon>Crustacea</taxon>
        <taxon>Multicrustacea</taxon>
        <taxon>Hexanauplia</taxon>
        <taxon>Copepoda</taxon>
        <taxon>Harpacticoida</taxon>
        <taxon>Harpacticidae</taxon>
        <taxon>Tigriopus</taxon>
    </lineage>
</organism>
<dbReference type="InterPro" id="IPR016186">
    <property type="entry name" value="C-type_lectin-like/link_sf"/>
</dbReference>